<dbReference type="OrthoDB" id="529205at2759"/>
<evidence type="ECO:0000313" key="2">
    <source>
        <dbReference type="EMBL" id="PPJ53438.1"/>
    </source>
</evidence>
<gene>
    <name evidence="2" type="ORF">CBER1_00386</name>
</gene>
<proteinExistence type="predicted"/>
<dbReference type="EMBL" id="PNEN01000578">
    <property type="protein sequence ID" value="PPJ53438.1"/>
    <property type="molecule type" value="Genomic_DNA"/>
</dbReference>
<dbReference type="AlphaFoldDB" id="A0A2S6C133"/>
<dbReference type="Proteomes" id="UP000237631">
    <property type="component" value="Unassembled WGS sequence"/>
</dbReference>
<accession>A0A2S6C133</accession>
<feature type="region of interest" description="Disordered" evidence="1">
    <location>
        <begin position="82"/>
        <end position="159"/>
    </location>
</feature>
<sequence length="159" mass="18246">MTTERIRGNVLFEEAGAKRELFICKQLRKLSLQASDICATHITRVNSEALQLPDSPSHRIERAIMRAFTRLQPTRNAVQRSIVFQRPLSSSPQLRLKEDKPQSPQEIEKAKQQQHDPRQREELESSSETVVKAEQNSKGPEELQKETAQQAQKEHPKAK</sequence>
<evidence type="ECO:0000256" key="1">
    <source>
        <dbReference type="SAM" id="MobiDB-lite"/>
    </source>
</evidence>
<protein>
    <submittedName>
        <fullName evidence="2">Uncharacterized protein</fullName>
    </submittedName>
</protein>
<feature type="compositionally biased region" description="Polar residues" evidence="1">
    <location>
        <begin position="126"/>
        <end position="138"/>
    </location>
</feature>
<comment type="caution">
    <text evidence="2">The sequence shown here is derived from an EMBL/GenBank/DDBJ whole genome shotgun (WGS) entry which is preliminary data.</text>
</comment>
<reference evidence="3" key="1">
    <citation type="journal article" date="2017" name="bioRxiv">
        <title>Conservation of a gene cluster reveals novel cercosporin biosynthetic mechanisms and extends production to the genus Colletotrichum.</title>
        <authorList>
            <person name="de Jonge R."/>
            <person name="Ebert M.K."/>
            <person name="Huitt-Roehl C.R."/>
            <person name="Pal P."/>
            <person name="Suttle J.C."/>
            <person name="Spanner R.E."/>
            <person name="Neubauer J.D."/>
            <person name="Jurick W.M.II."/>
            <person name="Stott K.A."/>
            <person name="Secor G.A."/>
            <person name="Thomma B.P.H.J."/>
            <person name="Van de Peer Y."/>
            <person name="Townsend C.A."/>
            <person name="Bolton M.D."/>
        </authorList>
    </citation>
    <scope>NUCLEOTIDE SEQUENCE [LARGE SCALE GENOMIC DNA]</scope>
    <source>
        <strain evidence="3">CBS538.71</strain>
    </source>
</reference>
<organism evidence="2 3">
    <name type="scientific">Cercospora berteroae</name>
    <dbReference type="NCBI Taxonomy" id="357750"/>
    <lineage>
        <taxon>Eukaryota</taxon>
        <taxon>Fungi</taxon>
        <taxon>Dikarya</taxon>
        <taxon>Ascomycota</taxon>
        <taxon>Pezizomycotina</taxon>
        <taxon>Dothideomycetes</taxon>
        <taxon>Dothideomycetidae</taxon>
        <taxon>Mycosphaerellales</taxon>
        <taxon>Mycosphaerellaceae</taxon>
        <taxon>Cercospora</taxon>
    </lineage>
</organism>
<evidence type="ECO:0000313" key="3">
    <source>
        <dbReference type="Proteomes" id="UP000237631"/>
    </source>
</evidence>
<name>A0A2S6C133_9PEZI</name>
<feature type="compositionally biased region" description="Basic and acidic residues" evidence="1">
    <location>
        <begin position="95"/>
        <end position="123"/>
    </location>
</feature>
<keyword evidence="3" id="KW-1185">Reference proteome</keyword>